<dbReference type="GO" id="GO:0003924">
    <property type="term" value="F:GTPase activity"/>
    <property type="evidence" value="ECO:0007669"/>
    <property type="project" value="TreeGrafter"/>
</dbReference>
<dbReference type="GO" id="GO:0006886">
    <property type="term" value="P:intracellular protein transport"/>
    <property type="evidence" value="ECO:0007669"/>
    <property type="project" value="TreeGrafter"/>
</dbReference>
<sequence length="236" mass="25890">MAELVANMDVSLLAIAVAIVVVIASVLFFVLRSLGKSPTTVLICGLSDAGKSQIYARLGNKEAEVLTYTSMAENSFEWKLGKRLLRIVDFPGAERLRKNLIEKYLTKERSSLRGIVFVVDSATFGKRSRDVAEMLYDVALESETKVPILVTCNKQDIGLAKSAEAIRSSLEREIGLINRSRSAALTTTDGTNQIRTLGDSGSEFAWDDLPIEVDFVESSVAPDSIGLDSVRQWIKK</sequence>
<evidence type="ECO:0000256" key="2">
    <source>
        <dbReference type="ARBA" id="ARBA00005619"/>
    </source>
</evidence>
<keyword evidence="9 11" id="KW-0472">Membrane</keyword>
<keyword evidence="10" id="KW-0675">Receptor</keyword>
<proteinExistence type="inferred from homology"/>
<evidence type="ECO:0000256" key="6">
    <source>
        <dbReference type="ARBA" id="ARBA00022824"/>
    </source>
</evidence>
<evidence type="ECO:0000256" key="7">
    <source>
        <dbReference type="ARBA" id="ARBA00022989"/>
    </source>
</evidence>
<dbReference type="GO" id="GO:0005794">
    <property type="term" value="C:Golgi apparatus"/>
    <property type="evidence" value="ECO:0007669"/>
    <property type="project" value="TreeGrafter"/>
</dbReference>
<dbReference type="GO" id="GO:0005789">
    <property type="term" value="C:endoplasmic reticulum membrane"/>
    <property type="evidence" value="ECO:0007669"/>
    <property type="project" value="UniProtKB-SubCell"/>
</dbReference>
<dbReference type="InterPro" id="IPR027417">
    <property type="entry name" value="P-loop_NTPase"/>
</dbReference>
<dbReference type="Gene3D" id="3.40.50.300">
    <property type="entry name" value="P-loop containing nucleotide triphosphate hydrolases"/>
    <property type="match status" value="1"/>
</dbReference>
<dbReference type="Proteomes" id="UP000887575">
    <property type="component" value="Unassembled WGS sequence"/>
</dbReference>
<dbReference type="PANTHER" id="PTHR45909">
    <property type="entry name" value="ADP-RIBOSYLATION FACTOR-RELATED PROTEIN 1"/>
    <property type="match status" value="1"/>
</dbReference>
<dbReference type="GO" id="GO:0043001">
    <property type="term" value="P:Golgi to plasma membrane protein transport"/>
    <property type="evidence" value="ECO:0007669"/>
    <property type="project" value="TreeGrafter"/>
</dbReference>
<reference evidence="13" key="1">
    <citation type="submission" date="2024-02" db="UniProtKB">
        <authorList>
            <consortium name="WormBaseParasite"/>
        </authorList>
    </citation>
    <scope>IDENTIFICATION</scope>
</reference>
<keyword evidence="12" id="KW-1185">Reference proteome</keyword>
<evidence type="ECO:0000256" key="9">
    <source>
        <dbReference type="ARBA" id="ARBA00023136"/>
    </source>
</evidence>
<evidence type="ECO:0000313" key="12">
    <source>
        <dbReference type="Proteomes" id="UP000887575"/>
    </source>
</evidence>
<keyword evidence="7 11" id="KW-1133">Transmembrane helix</keyword>
<dbReference type="CDD" id="cd04105">
    <property type="entry name" value="SR_beta"/>
    <property type="match status" value="1"/>
</dbReference>
<keyword evidence="4 11" id="KW-0812">Transmembrane</keyword>
<dbReference type="WBParaSite" id="MBELARI_LOCUS19323">
    <property type="protein sequence ID" value="MBELARI_LOCUS19323"/>
    <property type="gene ID" value="MBELARI_LOCUS19323"/>
</dbReference>
<comment type="similarity">
    <text evidence="2">Belongs to the SRP receptor beta subunit family.</text>
</comment>
<dbReference type="InterPro" id="IPR019009">
    <property type="entry name" value="SRP_receptor_beta_su"/>
</dbReference>
<evidence type="ECO:0000256" key="5">
    <source>
        <dbReference type="ARBA" id="ARBA00022741"/>
    </source>
</evidence>
<dbReference type="PANTHER" id="PTHR45909:SF1">
    <property type="entry name" value="ADP-RIBOSYLATION FACTOR-RELATED PROTEIN 1"/>
    <property type="match status" value="1"/>
</dbReference>
<accession>A0AAF3EYN4</accession>
<comment type="subcellular location">
    <subcellularLocation>
        <location evidence="1">Endoplasmic reticulum membrane</location>
        <topology evidence="1">Single-pass membrane protein</topology>
    </subcellularLocation>
</comment>
<dbReference type="Pfam" id="PF09439">
    <property type="entry name" value="SRPRB"/>
    <property type="match status" value="1"/>
</dbReference>
<evidence type="ECO:0000256" key="1">
    <source>
        <dbReference type="ARBA" id="ARBA00004389"/>
    </source>
</evidence>
<protein>
    <recommendedName>
        <fullName evidence="3">Signal recognition particle receptor subunit beta</fullName>
    </recommendedName>
</protein>
<keyword evidence="6" id="KW-0256">Endoplasmic reticulum</keyword>
<organism evidence="12 13">
    <name type="scientific">Mesorhabditis belari</name>
    <dbReference type="NCBI Taxonomy" id="2138241"/>
    <lineage>
        <taxon>Eukaryota</taxon>
        <taxon>Metazoa</taxon>
        <taxon>Ecdysozoa</taxon>
        <taxon>Nematoda</taxon>
        <taxon>Chromadorea</taxon>
        <taxon>Rhabditida</taxon>
        <taxon>Rhabditina</taxon>
        <taxon>Rhabditomorpha</taxon>
        <taxon>Rhabditoidea</taxon>
        <taxon>Rhabditidae</taxon>
        <taxon>Mesorhabditinae</taxon>
        <taxon>Mesorhabditis</taxon>
    </lineage>
</organism>
<evidence type="ECO:0000313" key="13">
    <source>
        <dbReference type="WBParaSite" id="MBELARI_LOCUS19323"/>
    </source>
</evidence>
<evidence type="ECO:0000256" key="3">
    <source>
        <dbReference type="ARBA" id="ARBA00020256"/>
    </source>
</evidence>
<feature type="transmembrane region" description="Helical" evidence="11">
    <location>
        <begin position="12"/>
        <end position="31"/>
    </location>
</feature>
<name>A0AAF3EYN4_9BILA</name>
<evidence type="ECO:0000256" key="8">
    <source>
        <dbReference type="ARBA" id="ARBA00023134"/>
    </source>
</evidence>
<keyword evidence="5" id="KW-0547">Nucleotide-binding</keyword>
<dbReference type="GO" id="GO:0005525">
    <property type="term" value="F:GTP binding"/>
    <property type="evidence" value="ECO:0007669"/>
    <property type="project" value="UniProtKB-KW"/>
</dbReference>
<evidence type="ECO:0000256" key="4">
    <source>
        <dbReference type="ARBA" id="ARBA00022692"/>
    </source>
</evidence>
<dbReference type="SUPFAM" id="SSF52540">
    <property type="entry name" value="P-loop containing nucleoside triphosphate hydrolases"/>
    <property type="match status" value="1"/>
</dbReference>
<dbReference type="GO" id="GO:0034067">
    <property type="term" value="P:protein localization to Golgi apparatus"/>
    <property type="evidence" value="ECO:0007669"/>
    <property type="project" value="TreeGrafter"/>
</dbReference>
<evidence type="ECO:0000256" key="10">
    <source>
        <dbReference type="ARBA" id="ARBA00023170"/>
    </source>
</evidence>
<dbReference type="InterPro" id="IPR024156">
    <property type="entry name" value="Small_GTPase_ARF"/>
</dbReference>
<evidence type="ECO:0000256" key="11">
    <source>
        <dbReference type="SAM" id="Phobius"/>
    </source>
</evidence>
<dbReference type="AlphaFoldDB" id="A0AAF3EYN4"/>
<keyword evidence="8" id="KW-0342">GTP-binding</keyword>